<dbReference type="InterPro" id="IPR013589">
    <property type="entry name" value="Bac_transglu_N"/>
</dbReference>
<dbReference type="Pfam" id="PF01841">
    <property type="entry name" value="Transglut_core"/>
    <property type="match status" value="1"/>
</dbReference>
<evidence type="ECO:0000259" key="1">
    <source>
        <dbReference type="SMART" id="SM00460"/>
    </source>
</evidence>
<comment type="caution">
    <text evidence="2">The sequence shown here is derived from an EMBL/GenBank/DDBJ whole genome shotgun (WGS) entry which is preliminary data.</text>
</comment>
<accession>A0ABT7S2Y6</accession>
<dbReference type="Proteomes" id="UP001321453">
    <property type="component" value="Unassembled WGS sequence"/>
</dbReference>
<reference evidence="2 3" key="1">
    <citation type="submission" date="2023-06" db="EMBL/GenBank/DDBJ databases">
        <title>Cellulomonas sp. MW9 Whole genome sequence.</title>
        <authorList>
            <person name="Park S."/>
        </authorList>
    </citation>
    <scope>NUCLEOTIDE SEQUENCE [LARGE SCALE GENOMIC DNA]</scope>
    <source>
        <strain evidence="2 3">MW9</strain>
    </source>
</reference>
<dbReference type="Pfam" id="PF08379">
    <property type="entry name" value="Bact_transglu_N"/>
    <property type="match status" value="1"/>
</dbReference>
<name>A0ABT7S2Y6_9CELL</name>
<dbReference type="SUPFAM" id="SSF54001">
    <property type="entry name" value="Cysteine proteinases"/>
    <property type="match status" value="1"/>
</dbReference>
<proteinExistence type="predicted"/>
<evidence type="ECO:0000313" key="3">
    <source>
        <dbReference type="Proteomes" id="UP001321453"/>
    </source>
</evidence>
<evidence type="ECO:0000313" key="2">
    <source>
        <dbReference type="EMBL" id="MDM7829981.1"/>
    </source>
</evidence>
<dbReference type="RefSeq" id="WP_289444528.1">
    <property type="nucleotide sequence ID" value="NZ_JAUCGR010000001.1"/>
</dbReference>
<feature type="domain" description="Transglutaminase-like" evidence="1">
    <location>
        <begin position="185"/>
        <end position="255"/>
    </location>
</feature>
<gene>
    <name evidence="2" type="ORF">QRT05_01430</name>
</gene>
<organism evidence="2 3">
    <name type="scientific">Cellulomonas edaphi</name>
    <dbReference type="NCBI Taxonomy" id="3053468"/>
    <lineage>
        <taxon>Bacteria</taxon>
        <taxon>Bacillati</taxon>
        <taxon>Actinomycetota</taxon>
        <taxon>Actinomycetes</taxon>
        <taxon>Micrococcales</taxon>
        <taxon>Cellulomonadaceae</taxon>
        <taxon>Cellulomonas</taxon>
    </lineage>
</organism>
<dbReference type="PANTHER" id="PTHR33490:SF7">
    <property type="entry name" value="BLR2979 PROTEIN"/>
    <property type="match status" value="1"/>
</dbReference>
<protein>
    <submittedName>
        <fullName evidence="2">Transglutaminase family protein</fullName>
    </submittedName>
</protein>
<dbReference type="EMBL" id="JAUCGR010000001">
    <property type="protein sequence ID" value="MDM7829981.1"/>
    <property type="molecule type" value="Genomic_DNA"/>
</dbReference>
<dbReference type="InterPro" id="IPR038765">
    <property type="entry name" value="Papain-like_cys_pep_sf"/>
</dbReference>
<sequence>MSRTYDLVHRTTYSYASPVTDSYGRTTMTPRDLPGQAVLATTVEVDPAPADSSTHIDYYGNRTTYYGVTLPHTQLVVTARSIVEVTRVAATLDSLPPVTWEEAARAVDEGDLAAAVSPDALVALRELVLPSTHVDPGAEVRAWAAPSFAAGRSLGSVLVDLAHRIRTELTYRSGSTTVSTTQAQLLAQGAGVCQDFAHLMIAALRAHGLPARYVSGYIETRPPAGREKLRGADASHAWVSAWVPGAGWVDVDPTNDQFVDDRYVVLGWGRDYQDVPPLRGVIFTEGSGSRLSVAVDLVPAGSTPFL</sequence>
<keyword evidence="3" id="KW-1185">Reference proteome</keyword>
<dbReference type="SMART" id="SM00460">
    <property type="entry name" value="TGc"/>
    <property type="match status" value="1"/>
</dbReference>
<dbReference type="Gene3D" id="3.10.620.30">
    <property type="match status" value="1"/>
</dbReference>
<dbReference type="InterPro" id="IPR002931">
    <property type="entry name" value="Transglutaminase-like"/>
</dbReference>
<dbReference type="PANTHER" id="PTHR33490">
    <property type="entry name" value="BLR5614 PROTEIN-RELATED"/>
    <property type="match status" value="1"/>
</dbReference>